<dbReference type="SUPFAM" id="SSF52540">
    <property type="entry name" value="P-loop containing nucleoside triphosphate hydrolases"/>
    <property type="match status" value="2"/>
</dbReference>
<dbReference type="InterPro" id="IPR027417">
    <property type="entry name" value="P-loop_NTPase"/>
</dbReference>
<protein>
    <recommendedName>
        <fullName evidence="7">DEAD/DEAH box helicase</fullName>
    </recommendedName>
</protein>
<evidence type="ECO:0000256" key="1">
    <source>
        <dbReference type="ARBA" id="ARBA00022801"/>
    </source>
</evidence>
<feature type="region of interest" description="Disordered" evidence="2">
    <location>
        <begin position="1"/>
        <end position="22"/>
    </location>
</feature>
<dbReference type="GO" id="GO:0005524">
    <property type="term" value="F:ATP binding"/>
    <property type="evidence" value="ECO:0007669"/>
    <property type="project" value="InterPro"/>
</dbReference>
<evidence type="ECO:0000259" key="4">
    <source>
        <dbReference type="PROSITE" id="PS51194"/>
    </source>
</evidence>
<keyword evidence="1" id="KW-0378">Hydrolase</keyword>
<dbReference type="InterPro" id="IPR000330">
    <property type="entry name" value="SNF2_N"/>
</dbReference>
<dbReference type="Pfam" id="PF00176">
    <property type="entry name" value="SNF2-rel_dom"/>
    <property type="match status" value="1"/>
</dbReference>
<name>A0A1V3SUC1_9BACT</name>
<feature type="compositionally biased region" description="Basic and acidic residues" evidence="2">
    <location>
        <begin position="7"/>
        <end position="22"/>
    </location>
</feature>
<organism evidence="5 6">
    <name type="scientific">Leptospirillum ferriphilum</name>
    <dbReference type="NCBI Taxonomy" id="178606"/>
    <lineage>
        <taxon>Bacteria</taxon>
        <taxon>Pseudomonadati</taxon>
        <taxon>Nitrospirota</taxon>
        <taxon>Nitrospiria</taxon>
        <taxon>Nitrospirales</taxon>
        <taxon>Nitrospiraceae</taxon>
        <taxon>Leptospirillum</taxon>
    </lineage>
</organism>
<evidence type="ECO:0000256" key="2">
    <source>
        <dbReference type="SAM" id="MobiDB-lite"/>
    </source>
</evidence>
<dbReference type="Gene3D" id="3.40.50.10810">
    <property type="entry name" value="Tandem AAA-ATPase domain"/>
    <property type="match status" value="1"/>
</dbReference>
<dbReference type="InterPro" id="IPR038718">
    <property type="entry name" value="SNF2-like_sf"/>
</dbReference>
<comment type="caution">
    <text evidence="5">The sequence shown here is derived from an EMBL/GenBank/DDBJ whole genome shotgun (WGS) entry which is preliminary data.</text>
</comment>
<dbReference type="Gene3D" id="3.40.50.300">
    <property type="entry name" value="P-loop containing nucleotide triphosphate hydrolases"/>
    <property type="match status" value="1"/>
</dbReference>
<evidence type="ECO:0000259" key="3">
    <source>
        <dbReference type="PROSITE" id="PS51192"/>
    </source>
</evidence>
<feature type="domain" description="Helicase C-terminal" evidence="4">
    <location>
        <begin position="915"/>
        <end position="1072"/>
    </location>
</feature>
<dbReference type="GO" id="GO:0016787">
    <property type="term" value="F:hydrolase activity"/>
    <property type="evidence" value="ECO:0007669"/>
    <property type="project" value="UniProtKB-KW"/>
</dbReference>
<dbReference type="SMART" id="SM00490">
    <property type="entry name" value="HELICc"/>
    <property type="match status" value="1"/>
</dbReference>
<dbReference type="PANTHER" id="PTHR10799">
    <property type="entry name" value="SNF2/RAD54 HELICASE FAMILY"/>
    <property type="match status" value="1"/>
</dbReference>
<evidence type="ECO:0008006" key="7">
    <source>
        <dbReference type="Google" id="ProtNLM"/>
    </source>
</evidence>
<dbReference type="InterPro" id="IPR049730">
    <property type="entry name" value="SNF2/RAD54-like_C"/>
</dbReference>
<evidence type="ECO:0000313" key="5">
    <source>
        <dbReference type="EMBL" id="OOH70634.1"/>
    </source>
</evidence>
<evidence type="ECO:0000313" key="6">
    <source>
        <dbReference type="Proteomes" id="UP000188586"/>
    </source>
</evidence>
<dbReference type="Proteomes" id="UP000188586">
    <property type="component" value="Unassembled WGS sequence"/>
</dbReference>
<dbReference type="AlphaFoldDB" id="A0A1V3SUC1"/>
<sequence>MLSGSVQERKATKPSESRQTDNEWKGRFIRALSTLPPLVVRLGKASQSRARLLGTVARTERLELSILFEDSLDRSPTSISYRSHEETVLGECAHCSRGWSPLEDACAHVQGGAFLFLSSLEKLPLPGEPGPVADPQPSFQAYAPSRPSGVFLSRLPPDWGFLIRTGLRQAMSHRSYLDWSNRFRQPTGHRLPEYSFWKAFHELFFLEEIREWKGERYPLFFPKPEIPSDALFNMDRLPFYRPGESAPVPWRLAQPSWHFEGRWMSGETGMRFQGVWHTGAEVFPARGTRWLERKHLRVLDARSAFVLLPDAFPLPLTLNPFLECDADTDVPLEEWTDRLAMAIELGKHTRIRFLWNGTLLEEAFSVHESWEPRIDLSYTEGQGLKICPSVQSRQVRIPLFGPERNLQPDIHVRLDGLKTEFLKRDRQKELLLRNAVERTLRKSSTTSWIHLTEEEARLFWKSGWSELEQEGFSRGEVESLSGQLLSGSLACHVLFDLGEENEVLAKGYLSVGEKIFPIPSVSSEEDDPFVRLSDNERVLLDRRMSEQIEMLSLLFQFDAAGQSRLTPHAAGMILLHRLDLDIRVEEKVRQQIRPYMEPSVGTTEEKEPGPGFQGQLRVYQKQGVGWLLRLRERGLHGILADEMGLGKTVTTLAFLSHILDGQPVLAVLIVVPASLVYNWEKEVRQFLPNVPCTIYHGSQRQLAGRDFPAHGLVVTTYGTVRNDIDFLSERRFSMVILDEAQTIKNPESGISLAISRLRGDFRLALSGTPLENNLVDLWSLFRFLFPGLLGSRKFFEERYVQGKGSPLWQKERIGWLRTLVSPLVLRRTKKDVLADLPEKTVVDHWVEPGEEERTAYREILLRGKEEIRAVSKDRKAFRMNMLALLLRLRLFCCHPDLVPNPKGISVPAPAKFMETLAKIREALADGHRILLFSQFTGMLDILENALRKDGILFSRLDGKTPPKERQRLVEEFQRQKPDSPSVFLSSLKAGGVGLTLTNADFVFHYDPWWNPQVENQATDRSHRIGQKRPVFVYRMLTRGTVEEKVKALKEEKLELFDLVMGEGQPVAQEWLSRQLENLLEWDSTDIL</sequence>
<proteinExistence type="predicted"/>
<dbReference type="PROSITE" id="PS51194">
    <property type="entry name" value="HELICASE_CTER"/>
    <property type="match status" value="1"/>
</dbReference>
<gene>
    <name evidence="5" type="ORF">BOX24_10250</name>
</gene>
<dbReference type="Pfam" id="PF00271">
    <property type="entry name" value="Helicase_C"/>
    <property type="match status" value="1"/>
</dbReference>
<feature type="domain" description="Helicase ATP-binding" evidence="3">
    <location>
        <begin position="628"/>
        <end position="787"/>
    </location>
</feature>
<dbReference type="InterPro" id="IPR014001">
    <property type="entry name" value="Helicase_ATP-bd"/>
</dbReference>
<dbReference type="SMART" id="SM00487">
    <property type="entry name" value="DEXDc"/>
    <property type="match status" value="1"/>
</dbReference>
<reference evidence="5 6" key="1">
    <citation type="submission" date="2016-11" db="EMBL/GenBank/DDBJ databases">
        <title>Comparative genomics of co-occurring bacteria in distinct bioleaching systems unravels niche-specific adaptation.</title>
        <authorList>
            <person name="Zhang X."/>
            <person name="Liu X."/>
            <person name="Yin H."/>
        </authorList>
    </citation>
    <scope>NUCLEOTIDE SEQUENCE [LARGE SCALE GENOMIC DNA]</scope>
    <source>
        <strain evidence="5 6">DX</strain>
    </source>
</reference>
<dbReference type="InterPro" id="IPR001650">
    <property type="entry name" value="Helicase_C-like"/>
</dbReference>
<accession>A0A1V3SUC1</accession>
<dbReference type="CDD" id="cd18793">
    <property type="entry name" value="SF2_C_SNF"/>
    <property type="match status" value="1"/>
</dbReference>
<dbReference type="PROSITE" id="PS51192">
    <property type="entry name" value="HELICASE_ATP_BIND_1"/>
    <property type="match status" value="1"/>
</dbReference>
<dbReference type="EMBL" id="MPOJ01000022">
    <property type="protein sequence ID" value="OOH70634.1"/>
    <property type="molecule type" value="Genomic_DNA"/>
</dbReference>